<dbReference type="SUPFAM" id="SSF52540">
    <property type="entry name" value="P-loop containing nucleoside triphosphate hydrolases"/>
    <property type="match status" value="1"/>
</dbReference>
<dbReference type="SUPFAM" id="SSF50331">
    <property type="entry name" value="MOP-like"/>
    <property type="match status" value="1"/>
</dbReference>
<dbReference type="InterPro" id="IPR003439">
    <property type="entry name" value="ABC_transporter-like_ATP-bd"/>
</dbReference>
<evidence type="ECO:0000313" key="10">
    <source>
        <dbReference type="Proteomes" id="UP000637720"/>
    </source>
</evidence>
<dbReference type="SMART" id="SM00382">
    <property type="entry name" value="AAA"/>
    <property type="match status" value="1"/>
</dbReference>
<dbReference type="InterPro" id="IPR040582">
    <property type="entry name" value="OB_MalK-like"/>
</dbReference>
<keyword evidence="10" id="KW-1185">Reference proteome</keyword>
<dbReference type="FunFam" id="3.40.50.300:FF:000042">
    <property type="entry name" value="Maltose/maltodextrin ABC transporter, ATP-binding protein"/>
    <property type="match status" value="1"/>
</dbReference>
<feature type="region of interest" description="Disordered" evidence="7">
    <location>
        <begin position="370"/>
        <end position="419"/>
    </location>
</feature>
<feature type="compositionally biased region" description="Gly residues" evidence="7">
    <location>
        <begin position="410"/>
        <end position="419"/>
    </location>
</feature>
<dbReference type="Gene3D" id="2.40.50.100">
    <property type="match status" value="1"/>
</dbReference>
<dbReference type="PROSITE" id="PS00211">
    <property type="entry name" value="ABC_TRANSPORTER_1"/>
    <property type="match status" value="1"/>
</dbReference>
<dbReference type="Gene3D" id="2.40.50.140">
    <property type="entry name" value="Nucleic acid-binding proteins"/>
    <property type="match status" value="1"/>
</dbReference>
<dbReference type="Pfam" id="PF17912">
    <property type="entry name" value="OB_MalK"/>
    <property type="match status" value="1"/>
</dbReference>
<evidence type="ECO:0000256" key="5">
    <source>
        <dbReference type="ARBA" id="ARBA00022967"/>
    </source>
</evidence>
<dbReference type="InterPro" id="IPR012340">
    <property type="entry name" value="NA-bd_OB-fold"/>
</dbReference>
<dbReference type="AlphaFoldDB" id="A0A8J3FBU6"/>
<protein>
    <submittedName>
        <fullName evidence="9">Sugar ABC transporter ATP-binding protein</fullName>
    </submittedName>
</protein>
<dbReference type="EMBL" id="BMOF01000013">
    <property type="protein sequence ID" value="GGJ97587.1"/>
    <property type="molecule type" value="Genomic_DNA"/>
</dbReference>
<dbReference type="InterPro" id="IPR015855">
    <property type="entry name" value="ABC_transpr_MalK-like"/>
</dbReference>
<dbReference type="CDD" id="cd03301">
    <property type="entry name" value="ABC_MalK_N"/>
    <property type="match status" value="1"/>
</dbReference>
<dbReference type="PROSITE" id="PS50893">
    <property type="entry name" value="ABC_TRANSPORTER_2"/>
    <property type="match status" value="1"/>
</dbReference>
<dbReference type="Proteomes" id="UP000637720">
    <property type="component" value="Unassembled WGS sequence"/>
</dbReference>
<keyword evidence="1" id="KW-0813">Transport</keyword>
<dbReference type="GO" id="GO:0140359">
    <property type="term" value="F:ABC-type transporter activity"/>
    <property type="evidence" value="ECO:0007669"/>
    <property type="project" value="InterPro"/>
</dbReference>
<dbReference type="Gene3D" id="3.40.50.300">
    <property type="entry name" value="P-loop containing nucleotide triphosphate hydrolases"/>
    <property type="match status" value="1"/>
</dbReference>
<sequence length="419" mass="46029">MARVVLRGIAKMFGRDAVLDGLDLYVPDGSFTVLVGPSGCGKSTTLRIIAGLEKETRGEIWIGDEKVNDLPPGKRDVAMVFQNYALYPTMTVRENIEFGLKNRKVPRAERRRLINEVAEIVGLADCLDRKPGSLSGGQRQRVALARAMVKKPRVFLMDEPLSNLDAAMRHQMREELKQLHRRLGATFLYVTHDQVEALSMGDQIVVMQGGKVQQAAPPTEIYRCPANLFVARFIGMPAMNILSARVCADGRELKFLGEAQRGAFRGTVALPDAQAVMLKPRNGAEIFVGIRPEAVGLAEACSAGGEEFRGFRVRGTVTAREILGADAIYRIETEIGTMTVKRGSETLLAERQPVTLFCPYSELHFFDGQTQQRIGGDPRDAGGQDMMARRRAAPTARTWAHAREPVLEPVGGGQQGERG</sequence>
<evidence type="ECO:0000256" key="1">
    <source>
        <dbReference type="ARBA" id="ARBA00022448"/>
    </source>
</evidence>
<evidence type="ECO:0000259" key="8">
    <source>
        <dbReference type="PROSITE" id="PS50893"/>
    </source>
</evidence>
<dbReference type="InterPro" id="IPR008995">
    <property type="entry name" value="Mo/tungstate-bd_C_term_dom"/>
</dbReference>
<dbReference type="GO" id="GO:0005524">
    <property type="term" value="F:ATP binding"/>
    <property type="evidence" value="ECO:0007669"/>
    <property type="project" value="UniProtKB-KW"/>
</dbReference>
<name>A0A8J3FBU6_9BACI</name>
<dbReference type="GO" id="GO:0016887">
    <property type="term" value="F:ATP hydrolysis activity"/>
    <property type="evidence" value="ECO:0007669"/>
    <property type="project" value="InterPro"/>
</dbReference>
<dbReference type="InterPro" id="IPR027417">
    <property type="entry name" value="P-loop_NTPase"/>
</dbReference>
<dbReference type="GO" id="GO:0055052">
    <property type="term" value="C:ATP-binding cassette (ABC) transporter complex, substrate-binding subunit-containing"/>
    <property type="evidence" value="ECO:0007669"/>
    <property type="project" value="TreeGrafter"/>
</dbReference>
<dbReference type="GO" id="GO:0008643">
    <property type="term" value="P:carbohydrate transport"/>
    <property type="evidence" value="ECO:0007669"/>
    <property type="project" value="InterPro"/>
</dbReference>
<evidence type="ECO:0000256" key="4">
    <source>
        <dbReference type="ARBA" id="ARBA00022840"/>
    </source>
</evidence>
<reference evidence="9" key="1">
    <citation type="journal article" date="2014" name="Int. J. Syst. Evol. Microbiol.">
        <title>Complete genome sequence of Corynebacterium casei LMG S-19264T (=DSM 44701T), isolated from a smear-ripened cheese.</title>
        <authorList>
            <consortium name="US DOE Joint Genome Institute (JGI-PGF)"/>
            <person name="Walter F."/>
            <person name="Albersmeier A."/>
            <person name="Kalinowski J."/>
            <person name="Ruckert C."/>
        </authorList>
    </citation>
    <scope>NUCLEOTIDE SEQUENCE</scope>
    <source>
        <strain evidence="9">JCM 14719</strain>
    </source>
</reference>
<dbReference type="InterPro" id="IPR003593">
    <property type="entry name" value="AAA+_ATPase"/>
</dbReference>
<evidence type="ECO:0000256" key="7">
    <source>
        <dbReference type="SAM" id="MobiDB-lite"/>
    </source>
</evidence>
<reference evidence="9" key="2">
    <citation type="submission" date="2020-09" db="EMBL/GenBank/DDBJ databases">
        <authorList>
            <person name="Sun Q."/>
            <person name="Ohkuma M."/>
        </authorList>
    </citation>
    <scope>NUCLEOTIDE SEQUENCE</scope>
    <source>
        <strain evidence="9">JCM 14719</strain>
    </source>
</reference>
<feature type="domain" description="ABC transporter" evidence="8">
    <location>
        <begin position="4"/>
        <end position="234"/>
    </location>
</feature>
<evidence type="ECO:0000313" key="9">
    <source>
        <dbReference type="EMBL" id="GGJ97587.1"/>
    </source>
</evidence>
<keyword evidence="4 9" id="KW-0067">ATP-binding</keyword>
<evidence type="ECO:0000256" key="2">
    <source>
        <dbReference type="ARBA" id="ARBA00022475"/>
    </source>
</evidence>
<evidence type="ECO:0000256" key="6">
    <source>
        <dbReference type="ARBA" id="ARBA00023136"/>
    </source>
</evidence>
<keyword evidence="2" id="KW-1003">Cell membrane</keyword>
<dbReference type="PANTHER" id="PTHR43875">
    <property type="entry name" value="MALTODEXTRIN IMPORT ATP-BINDING PROTEIN MSMX"/>
    <property type="match status" value="1"/>
</dbReference>
<comment type="caution">
    <text evidence="9">The sequence shown here is derived from an EMBL/GenBank/DDBJ whole genome shotgun (WGS) entry which is preliminary data.</text>
</comment>
<dbReference type="InterPro" id="IPR017871">
    <property type="entry name" value="ABC_transporter-like_CS"/>
</dbReference>
<gene>
    <name evidence="9" type="ORF">GCM10007043_09280</name>
</gene>
<accession>A0A8J3FBU6</accession>
<proteinExistence type="predicted"/>
<organism evidence="9 10">
    <name type="scientific">Calditerricola satsumensis</name>
    <dbReference type="NCBI Taxonomy" id="373054"/>
    <lineage>
        <taxon>Bacteria</taxon>
        <taxon>Bacillati</taxon>
        <taxon>Bacillota</taxon>
        <taxon>Bacilli</taxon>
        <taxon>Bacillales</taxon>
        <taxon>Bacillaceae</taxon>
        <taxon>Calditerricola</taxon>
    </lineage>
</organism>
<keyword evidence="6" id="KW-0472">Membrane</keyword>
<dbReference type="PANTHER" id="PTHR43875:SF15">
    <property type="entry name" value="TREHALOSE IMPORT ATP-BINDING PROTEIN SUGC"/>
    <property type="match status" value="1"/>
</dbReference>
<keyword evidence="3" id="KW-0547">Nucleotide-binding</keyword>
<evidence type="ECO:0000256" key="3">
    <source>
        <dbReference type="ARBA" id="ARBA00022741"/>
    </source>
</evidence>
<dbReference type="RefSeq" id="WP_188816918.1">
    <property type="nucleotide sequence ID" value="NZ_BMOF01000013.1"/>
</dbReference>
<dbReference type="InterPro" id="IPR047641">
    <property type="entry name" value="ABC_transpr_MalK/UgpC-like"/>
</dbReference>
<keyword evidence="5" id="KW-1278">Translocase</keyword>
<dbReference type="Pfam" id="PF00005">
    <property type="entry name" value="ABC_tran"/>
    <property type="match status" value="1"/>
</dbReference>